<name>A0A9D7SA28_9BACT</name>
<evidence type="ECO:0000259" key="1">
    <source>
        <dbReference type="Pfam" id="PF18962"/>
    </source>
</evidence>
<evidence type="ECO:0000313" key="3">
    <source>
        <dbReference type="Proteomes" id="UP000808349"/>
    </source>
</evidence>
<comment type="caution">
    <text evidence="2">The sequence shown here is derived from an EMBL/GenBank/DDBJ whole genome shotgun (WGS) entry which is preliminary data.</text>
</comment>
<proteinExistence type="predicted"/>
<dbReference type="EMBL" id="JADKFW010000005">
    <property type="protein sequence ID" value="MBK9717877.1"/>
    <property type="molecule type" value="Genomic_DNA"/>
</dbReference>
<protein>
    <submittedName>
        <fullName evidence="2">T9SS type A sorting domain-containing protein</fullName>
    </submittedName>
</protein>
<dbReference type="SUPFAM" id="SSF75011">
    <property type="entry name" value="3-carboxy-cis,cis-mucoante lactonizing enzyme"/>
    <property type="match status" value="1"/>
</dbReference>
<accession>A0A9D7SA28</accession>
<dbReference type="AlphaFoldDB" id="A0A9D7SA28"/>
<reference evidence="2 3" key="1">
    <citation type="submission" date="2020-10" db="EMBL/GenBank/DDBJ databases">
        <title>Connecting structure to function with the recovery of over 1000 high-quality activated sludge metagenome-assembled genomes encoding full-length rRNA genes using long-read sequencing.</title>
        <authorList>
            <person name="Singleton C.M."/>
            <person name="Petriglieri F."/>
            <person name="Kristensen J.M."/>
            <person name="Kirkegaard R.H."/>
            <person name="Michaelsen T.Y."/>
            <person name="Andersen M.H."/>
            <person name="Karst S.M."/>
            <person name="Dueholm M.S."/>
            <person name="Nielsen P.H."/>
            <person name="Albertsen M."/>
        </authorList>
    </citation>
    <scope>NUCLEOTIDE SEQUENCE [LARGE SCALE GENOMIC DNA]</scope>
    <source>
        <strain evidence="2">Ribe_18-Q3-R11-54_BAT3C.373</strain>
    </source>
</reference>
<dbReference type="Proteomes" id="UP000808349">
    <property type="component" value="Unassembled WGS sequence"/>
</dbReference>
<gene>
    <name evidence="2" type="ORF">IPO85_10245</name>
</gene>
<dbReference type="SUPFAM" id="SSF110296">
    <property type="entry name" value="Oligoxyloglucan reducing end-specific cellobiohydrolase"/>
    <property type="match status" value="1"/>
</dbReference>
<organism evidence="2 3">
    <name type="scientific">Candidatus Defluviibacterium haderslevense</name>
    <dbReference type="NCBI Taxonomy" id="2981993"/>
    <lineage>
        <taxon>Bacteria</taxon>
        <taxon>Pseudomonadati</taxon>
        <taxon>Bacteroidota</taxon>
        <taxon>Saprospiria</taxon>
        <taxon>Saprospirales</taxon>
        <taxon>Saprospiraceae</taxon>
        <taxon>Candidatus Defluviibacterium</taxon>
    </lineage>
</organism>
<dbReference type="Pfam" id="PF18962">
    <property type="entry name" value="Por_Secre_tail"/>
    <property type="match status" value="1"/>
</dbReference>
<dbReference type="NCBIfam" id="TIGR04183">
    <property type="entry name" value="Por_Secre_tail"/>
    <property type="match status" value="1"/>
</dbReference>
<sequence length="352" mass="40134">MYQNANISITNSVFLIFLILKIINGVPLKVNGEDVLAIKKSSFNRYYAICINNSYYSDDFGTTWDTLKTKLKGYQLDVVISPLKELFFVGAHDAIGKSNSDGSDFKWIQTVTCCDGIVSQMFFHPNGRIYLVYSNEYMLFSDDRGETFNTYISFDYFSGPKEMNAIGDIFTLGPSLYTIDYDLKKQIYIDTFGVGSIIVGVDKTDKVFVYDPKKGLFQCNKQGCKPFDMTGLPYPHSFVRTIYEDDQHYLYAGMLNDQIYKYSKPFATQTELIETSDQSFIVYPNPFSGNVHLAFDASREKNNHIIIENLSGVVIFEANSLDSNFSIETSLWPSGIYVIQVNNKEFKKLIKM</sequence>
<evidence type="ECO:0000313" key="2">
    <source>
        <dbReference type="EMBL" id="MBK9717877.1"/>
    </source>
</evidence>
<dbReference type="InterPro" id="IPR026444">
    <property type="entry name" value="Secre_tail"/>
</dbReference>
<feature type="domain" description="Secretion system C-terminal sorting" evidence="1">
    <location>
        <begin position="282"/>
        <end position="350"/>
    </location>
</feature>